<protein>
    <recommendedName>
        <fullName evidence="3">Anaphase-promoting complex subunit 4 WD40 domain-containing protein</fullName>
    </recommendedName>
</protein>
<gene>
    <name evidence="1" type="ORF">CAEBREN_26053</name>
</gene>
<proteinExistence type="predicted"/>
<dbReference type="OrthoDB" id="239865at2759"/>
<evidence type="ECO:0008006" key="3">
    <source>
        <dbReference type="Google" id="ProtNLM"/>
    </source>
</evidence>
<dbReference type="GO" id="GO:0015030">
    <property type="term" value="C:Cajal body"/>
    <property type="evidence" value="ECO:0007669"/>
    <property type="project" value="TreeGrafter"/>
</dbReference>
<dbReference type="InParanoid" id="G0NCM3"/>
<dbReference type="SUPFAM" id="SSF50978">
    <property type="entry name" value="WD40 repeat-like"/>
    <property type="match status" value="1"/>
</dbReference>
<name>G0NCM3_CAEBE</name>
<dbReference type="PANTHER" id="PTHR13211:SF0">
    <property type="entry name" value="TELOMERASE CAJAL BODY PROTEIN 1"/>
    <property type="match status" value="1"/>
</dbReference>
<organism evidence="2">
    <name type="scientific">Caenorhabditis brenneri</name>
    <name type="common">Nematode worm</name>
    <dbReference type="NCBI Taxonomy" id="135651"/>
    <lineage>
        <taxon>Eukaryota</taxon>
        <taxon>Metazoa</taxon>
        <taxon>Ecdysozoa</taxon>
        <taxon>Nematoda</taxon>
        <taxon>Chromadorea</taxon>
        <taxon>Rhabditida</taxon>
        <taxon>Rhabditina</taxon>
        <taxon>Rhabditomorpha</taxon>
        <taxon>Rhabditoidea</taxon>
        <taxon>Rhabditidae</taxon>
        <taxon>Peloderinae</taxon>
        <taxon>Caenorhabditis</taxon>
    </lineage>
</organism>
<reference evidence="2" key="1">
    <citation type="submission" date="2011-07" db="EMBL/GenBank/DDBJ databases">
        <authorList>
            <consortium name="Caenorhabditis brenneri Sequencing and Analysis Consortium"/>
            <person name="Wilson R.K."/>
        </authorList>
    </citation>
    <scope>NUCLEOTIDE SEQUENCE [LARGE SCALE GENOMIC DNA]</scope>
    <source>
        <strain evidence="2">PB2801</strain>
    </source>
</reference>
<dbReference type="GO" id="GO:0030576">
    <property type="term" value="P:Cajal body organization"/>
    <property type="evidence" value="ECO:0007669"/>
    <property type="project" value="TreeGrafter"/>
</dbReference>
<dbReference type="STRING" id="135651.G0NCM3"/>
<evidence type="ECO:0000313" key="2">
    <source>
        <dbReference type="Proteomes" id="UP000008068"/>
    </source>
</evidence>
<dbReference type="FunCoup" id="G0NCM3">
    <property type="interactions" value="2668"/>
</dbReference>
<accession>G0NCM3</accession>
<dbReference type="HOGENOM" id="CLU_1112167_0_0_1"/>
<dbReference type="Proteomes" id="UP000008068">
    <property type="component" value="Unassembled WGS sequence"/>
</dbReference>
<dbReference type="GO" id="GO:0003723">
    <property type="term" value="F:RNA binding"/>
    <property type="evidence" value="ECO:0007669"/>
    <property type="project" value="TreeGrafter"/>
</dbReference>
<dbReference type="InterPro" id="IPR051150">
    <property type="entry name" value="SWT21/TCAB1_mRNA_Telomere"/>
</dbReference>
<dbReference type="PANTHER" id="PTHR13211">
    <property type="entry name" value="TELOMERASE CAJAL BODY PROTEIN 1"/>
    <property type="match status" value="1"/>
</dbReference>
<keyword evidence="2" id="KW-1185">Reference proteome</keyword>
<dbReference type="InterPro" id="IPR015943">
    <property type="entry name" value="WD40/YVTN_repeat-like_dom_sf"/>
</dbReference>
<dbReference type="AlphaFoldDB" id="G0NCM3"/>
<evidence type="ECO:0000313" key="1">
    <source>
        <dbReference type="EMBL" id="EGT57630.1"/>
    </source>
</evidence>
<dbReference type="eggNOG" id="KOG2919">
    <property type="taxonomic scope" value="Eukaryota"/>
</dbReference>
<dbReference type="Gene3D" id="2.130.10.10">
    <property type="entry name" value="YVTN repeat-like/Quinoprotein amine dehydrogenase"/>
    <property type="match status" value="1"/>
</dbReference>
<dbReference type="OMA" id="EESEICH"/>
<dbReference type="InterPro" id="IPR036322">
    <property type="entry name" value="WD40_repeat_dom_sf"/>
</dbReference>
<sequence length="250" mass="28232">MCVGQAGNTLIGGYRNQFQLWDIEYTGDAMSKMRTFDKNYNSGFNGIAMSIDCHPTMPDIFAAAGTSSILATFSMKWKNAVSTIEGSARGYTDVRFSTDGMKLYASERCGDIHCFDTRMNMMVQVLKRDMTTNHRTRFDIDPSGRLLYSGTSSGDVVIYDLHDFNEEIQPILRENVASSCIPCVSARKNRMVICTGQRHFPDDPVILREDDMEEESEICHFENSVQILNILNEIQIENDIVIQEEAMEVA</sequence>
<dbReference type="EMBL" id="GL379863">
    <property type="protein sequence ID" value="EGT57630.1"/>
    <property type="molecule type" value="Genomic_DNA"/>
</dbReference>